<evidence type="ECO:0000256" key="2">
    <source>
        <dbReference type="ARBA" id="ARBA00022490"/>
    </source>
</evidence>
<dbReference type="GO" id="GO:0032259">
    <property type="term" value="P:methylation"/>
    <property type="evidence" value="ECO:0007669"/>
    <property type="project" value="UniProtKB-KW"/>
</dbReference>
<feature type="domain" description="RlmI-like PUA" evidence="8">
    <location>
        <begin position="7"/>
        <end position="69"/>
    </location>
</feature>
<dbReference type="CDD" id="cd21153">
    <property type="entry name" value="PUA_RlmI"/>
    <property type="match status" value="1"/>
</dbReference>
<dbReference type="InterPro" id="IPR015947">
    <property type="entry name" value="PUA-like_sf"/>
</dbReference>
<dbReference type="GO" id="GO:0003723">
    <property type="term" value="F:RNA binding"/>
    <property type="evidence" value="ECO:0007669"/>
    <property type="project" value="InterPro"/>
</dbReference>
<accession>A0A2S2DUQ6</accession>
<dbReference type="RefSeq" id="WP_317046251.1">
    <property type="nucleotide sequence ID" value="NZ_CP029346.1"/>
</dbReference>
<dbReference type="Pfam" id="PF17785">
    <property type="entry name" value="PUA_3"/>
    <property type="match status" value="1"/>
</dbReference>
<name>A0A2S2DUQ6_9BACT</name>
<keyword evidence="10" id="KW-1185">Reference proteome</keyword>
<sequence length="393" mass="44082">MITEHSVHLKRGKDAPVRRFHPWIFSGAIYQQSPNLQDGDWVNVLSDKDEFLGLGHYHAGSIAVKIVSFTPVTDLQDLWVHKIARAWELRQQLNFTDTNAFRLIHGEGDGCPGLIIDVYQDVFVFQAHTIGMYRNREAIVNALKIVFGDLLKAVYDKSKETLPPNFATNCQNDYLFGTATVPHEIQENGVKFSVNWVTGQKTGFFLDQRDNRALLAHYAKDKHILNTFCYSGGFSLYALKAGAASVISLDASAKAIDLVNANISLNKFGKKKHEAIVGETLPYLKNNQDEFDIIILDPPAFAKSISTKHKALQGYQKINQLAIQQIKKNGLIFTYSCSQVITRDLFLNMLVAAGIAAGREIQVIHQMTQAPDHPINLFHPESNYLKGFVLRVI</sequence>
<proteinExistence type="inferred from homology"/>
<dbReference type="CDD" id="cd02440">
    <property type="entry name" value="AdoMet_MTases"/>
    <property type="match status" value="1"/>
</dbReference>
<dbReference type="Gene3D" id="2.30.130.10">
    <property type="entry name" value="PUA domain"/>
    <property type="match status" value="1"/>
</dbReference>
<dbReference type="GO" id="GO:0005737">
    <property type="term" value="C:cytoplasm"/>
    <property type="evidence" value="ECO:0007669"/>
    <property type="project" value="UniProtKB-SubCell"/>
</dbReference>
<gene>
    <name evidence="9" type="primary">rlmI</name>
    <name evidence="9" type="ORF">HME7025_01266</name>
</gene>
<dbReference type="EMBL" id="CP029346">
    <property type="protein sequence ID" value="AWL09128.1"/>
    <property type="molecule type" value="Genomic_DNA"/>
</dbReference>
<reference evidence="10" key="1">
    <citation type="submission" date="2018-05" db="EMBL/GenBank/DDBJ databases">
        <title>Pseudarcicella sp. HME7025 Genome sequencing and assembly.</title>
        <authorList>
            <person name="Kim H."/>
            <person name="Kang H."/>
            <person name="Joh K."/>
        </authorList>
    </citation>
    <scope>NUCLEOTIDE SEQUENCE [LARGE SCALE GENOMIC DNA]</scope>
    <source>
        <strain evidence="10">HME7025</strain>
    </source>
</reference>
<keyword evidence="4 9" id="KW-0808">Transferase</keyword>
<evidence type="ECO:0000259" key="7">
    <source>
        <dbReference type="Pfam" id="PF10672"/>
    </source>
</evidence>
<protein>
    <submittedName>
        <fullName evidence="9">23S rRNA (Cytosine(1962)-C(5))-methyltransferase</fullName>
        <ecNumber evidence="9">2.1.1.191</ecNumber>
    </submittedName>
</protein>
<comment type="similarity">
    <text evidence="6">Belongs to the methyltransferase superfamily. RlmI family.</text>
</comment>
<keyword evidence="5" id="KW-0949">S-adenosyl-L-methionine</keyword>
<dbReference type="EC" id="2.1.1.191" evidence="9"/>
<dbReference type="Gene3D" id="3.30.750.80">
    <property type="entry name" value="RNA methyltransferase domain (HRMD) like"/>
    <property type="match status" value="1"/>
</dbReference>
<evidence type="ECO:0000256" key="3">
    <source>
        <dbReference type="ARBA" id="ARBA00022603"/>
    </source>
</evidence>
<evidence type="ECO:0000313" key="10">
    <source>
        <dbReference type="Proteomes" id="UP000245468"/>
    </source>
</evidence>
<dbReference type="KEGG" id="psez:HME7025_01266"/>
<dbReference type="InterPro" id="IPR041532">
    <property type="entry name" value="RlmI-like_PUA"/>
</dbReference>
<evidence type="ECO:0000256" key="1">
    <source>
        <dbReference type="ARBA" id="ARBA00004496"/>
    </source>
</evidence>
<evidence type="ECO:0000256" key="5">
    <source>
        <dbReference type="ARBA" id="ARBA00022691"/>
    </source>
</evidence>
<organism evidence="9 10">
    <name type="scientific">Aquirufa nivalisilvae</name>
    <dbReference type="NCBI Taxonomy" id="2516557"/>
    <lineage>
        <taxon>Bacteria</taxon>
        <taxon>Pseudomonadati</taxon>
        <taxon>Bacteroidota</taxon>
        <taxon>Cytophagia</taxon>
        <taxon>Cytophagales</taxon>
        <taxon>Flectobacillaceae</taxon>
        <taxon>Aquirufa</taxon>
    </lineage>
</organism>
<evidence type="ECO:0000313" key="9">
    <source>
        <dbReference type="EMBL" id="AWL09128.1"/>
    </source>
</evidence>
<dbReference type="Gene3D" id="3.40.50.150">
    <property type="entry name" value="Vaccinia Virus protein VP39"/>
    <property type="match status" value="1"/>
</dbReference>
<dbReference type="AlphaFoldDB" id="A0A2S2DUQ6"/>
<comment type="subcellular location">
    <subcellularLocation>
        <location evidence="1">Cytoplasm</location>
    </subcellularLocation>
</comment>
<dbReference type="Pfam" id="PF10672">
    <property type="entry name" value="Methyltrans_SAM"/>
    <property type="match status" value="1"/>
</dbReference>
<evidence type="ECO:0000256" key="6">
    <source>
        <dbReference type="ARBA" id="ARBA00038091"/>
    </source>
</evidence>
<dbReference type="GO" id="GO:0008168">
    <property type="term" value="F:methyltransferase activity"/>
    <property type="evidence" value="ECO:0007669"/>
    <property type="project" value="UniProtKB-KW"/>
</dbReference>
<feature type="domain" description="S-adenosylmethionine-dependent methyltransferase" evidence="7">
    <location>
        <begin position="163"/>
        <end position="345"/>
    </location>
</feature>
<evidence type="ECO:0000259" key="8">
    <source>
        <dbReference type="Pfam" id="PF17785"/>
    </source>
</evidence>
<dbReference type="InterPro" id="IPR019614">
    <property type="entry name" value="SAM-dep_methyl-trfase"/>
</dbReference>
<dbReference type="InterPro" id="IPR036974">
    <property type="entry name" value="PUA_sf"/>
</dbReference>
<evidence type="ECO:0000256" key="4">
    <source>
        <dbReference type="ARBA" id="ARBA00022679"/>
    </source>
</evidence>
<dbReference type="Proteomes" id="UP000245468">
    <property type="component" value="Chromosome"/>
</dbReference>
<keyword evidence="3 9" id="KW-0489">Methyltransferase</keyword>
<dbReference type="SUPFAM" id="SSF88697">
    <property type="entry name" value="PUA domain-like"/>
    <property type="match status" value="1"/>
</dbReference>
<dbReference type="PANTHER" id="PTHR42873:SF1">
    <property type="entry name" value="S-ADENOSYLMETHIONINE-DEPENDENT METHYLTRANSFERASE DOMAIN-CONTAINING PROTEIN"/>
    <property type="match status" value="1"/>
</dbReference>
<dbReference type="CDD" id="cd11572">
    <property type="entry name" value="RlmI_M_like"/>
    <property type="match status" value="1"/>
</dbReference>
<dbReference type="PANTHER" id="PTHR42873">
    <property type="entry name" value="RIBOSOMAL RNA LARGE SUBUNIT METHYLTRANSFERASE"/>
    <property type="match status" value="1"/>
</dbReference>
<keyword evidence="2" id="KW-0963">Cytoplasm</keyword>
<dbReference type="SUPFAM" id="SSF53335">
    <property type="entry name" value="S-adenosyl-L-methionine-dependent methyltransferases"/>
    <property type="match status" value="1"/>
</dbReference>
<dbReference type="InterPro" id="IPR029063">
    <property type="entry name" value="SAM-dependent_MTases_sf"/>
</dbReference>